<reference evidence="3" key="1">
    <citation type="submission" date="2016-06" db="UniProtKB">
        <authorList>
            <consortium name="WormBaseParasite"/>
        </authorList>
    </citation>
    <scope>IDENTIFICATION</scope>
</reference>
<accession>A0A183ICB3</accession>
<name>A0A183ICB3_9BILA</name>
<evidence type="ECO:0000313" key="2">
    <source>
        <dbReference type="Proteomes" id="UP000270296"/>
    </source>
</evidence>
<reference evidence="1 2" key="2">
    <citation type="submission" date="2018-11" db="EMBL/GenBank/DDBJ databases">
        <authorList>
            <consortium name="Pathogen Informatics"/>
        </authorList>
    </citation>
    <scope>NUCLEOTIDE SEQUENCE [LARGE SCALE GENOMIC DNA]</scope>
</reference>
<evidence type="ECO:0000313" key="3">
    <source>
        <dbReference type="WBParaSite" id="SBAD_0000131201-mRNA-1"/>
    </source>
</evidence>
<protein>
    <submittedName>
        <fullName evidence="1 3">Uncharacterized protein</fullName>
    </submittedName>
</protein>
<proteinExistence type="predicted"/>
<keyword evidence="2" id="KW-1185">Reference proteome</keyword>
<dbReference type="EMBL" id="UZAM01006765">
    <property type="protein sequence ID" value="VDO93754.1"/>
    <property type="molecule type" value="Genomic_DNA"/>
</dbReference>
<dbReference type="AlphaFoldDB" id="A0A183ICB3"/>
<dbReference type="WBParaSite" id="SBAD_0000131201-mRNA-1">
    <property type="protein sequence ID" value="SBAD_0000131201-mRNA-1"/>
    <property type="gene ID" value="SBAD_0000131201"/>
</dbReference>
<dbReference type="Proteomes" id="UP000270296">
    <property type="component" value="Unassembled WGS sequence"/>
</dbReference>
<organism evidence="3">
    <name type="scientific">Soboliphyme baturini</name>
    <dbReference type="NCBI Taxonomy" id="241478"/>
    <lineage>
        <taxon>Eukaryota</taxon>
        <taxon>Metazoa</taxon>
        <taxon>Ecdysozoa</taxon>
        <taxon>Nematoda</taxon>
        <taxon>Enoplea</taxon>
        <taxon>Dorylaimia</taxon>
        <taxon>Dioctophymatida</taxon>
        <taxon>Dioctophymatoidea</taxon>
        <taxon>Soboliphymatidae</taxon>
        <taxon>Soboliphyme</taxon>
    </lineage>
</organism>
<sequence>MQEKPTVCIGIVRRASICDGGKGGPGRPGGKHECALVLSPPHPTVGNVVRIVRGPAPTLVLVFLFRVYKVALADDDSNTNPNPDQVSAL</sequence>
<evidence type="ECO:0000313" key="1">
    <source>
        <dbReference type="EMBL" id="VDO93754.1"/>
    </source>
</evidence>
<gene>
    <name evidence="1" type="ORF">SBAD_LOCUS1257</name>
</gene>